<gene>
    <name evidence="1" type="ORF">NTA49_11255</name>
</gene>
<accession>A0ABT1Z1U9</accession>
<evidence type="ECO:0000313" key="1">
    <source>
        <dbReference type="EMBL" id="MCR8827115.1"/>
    </source>
</evidence>
<reference evidence="1" key="1">
    <citation type="submission" date="2022-07" db="EMBL/GenBank/DDBJ databases">
        <title>Pseudosulfitobacter sp. strain AP-MA-4, whole genome sequence.</title>
        <authorList>
            <person name="Jiang Y."/>
        </authorList>
    </citation>
    <scope>NUCLEOTIDE SEQUENCE</scope>
    <source>
        <strain evidence="1">AP-MA-4</strain>
    </source>
</reference>
<comment type="caution">
    <text evidence="1">The sequence shown here is derived from an EMBL/GenBank/DDBJ whole genome shotgun (WGS) entry which is preliminary data.</text>
</comment>
<proteinExistence type="predicted"/>
<name>A0ABT1Z1U9_9RHOB</name>
<protein>
    <submittedName>
        <fullName evidence="1">Uncharacterized protein</fullName>
    </submittedName>
</protein>
<sequence>MSAITLSLELTETDFAMIESALETQEKILAVQARAGGETANDRLSALRSVMRRLRRQRPQAAVSHGWGSIARGLFCNKNAAPTTERRTDVAGGMGYSSPS</sequence>
<keyword evidence="2" id="KW-1185">Reference proteome</keyword>
<dbReference type="EMBL" id="JANKJG010000007">
    <property type="protein sequence ID" value="MCR8827115.1"/>
    <property type="molecule type" value="Genomic_DNA"/>
</dbReference>
<dbReference type="Proteomes" id="UP001165396">
    <property type="component" value="Unassembled WGS sequence"/>
</dbReference>
<evidence type="ECO:0000313" key="2">
    <source>
        <dbReference type="Proteomes" id="UP001165396"/>
    </source>
</evidence>
<dbReference type="RefSeq" id="WP_258294865.1">
    <property type="nucleotide sequence ID" value="NZ_JANKJG010000007.1"/>
</dbReference>
<organism evidence="1 2">
    <name type="scientific">Pseudosulfitobacter koreensis</name>
    <dbReference type="NCBI Taxonomy" id="2968472"/>
    <lineage>
        <taxon>Bacteria</taxon>
        <taxon>Pseudomonadati</taxon>
        <taxon>Pseudomonadota</taxon>
        <taxon>Alphaproteobacteria</taxon>
        <taxon>Rhodobacterales</taxon>
        <taxon>Roseobacteraceae</taxon>
        <taxon>Pseudosulfitobacter</taxon>
    </lineage>
</organism>